<evidence type="ECO:0000313" key="8">
    <source>
        <dbReference type="Proteomes" id="UP001217089"/>
    </source>
</evidence>
<evidence type="ECO:0000256" key="1">
    <source>
        <dbReference type="ARBA" id="ARBA00004127"/>
    </source>
</evidence>
<keyword evidence="2 6" id="KW-0812">Transmembrane</keyword>
<name>A0ABQ9E7D4_TEGGR</name>
<evidence type="ECO:0000313" key="7">
    <source>
        <dbReference type="EMBL" id="KAJ8299430.1"/>
    </source>
</evidence>
<dbReference type="PANTHER" id="PTHR43826:SF3">
    <property type="entry name" value="GLUCOSE-6-PHOSPHATE EXCHANGER SLC37A4"/>
    <property type="match status" value="1"/>
</dbReference>
<organism evidence="7 8">
    <name type="scientific">Tegillarca granosa</name>
    <name type="common">Malaysian cockle</name>
    <name type="synonym">Anadara granosa</name>
    <dbReference type="NCBI Taxonomy" id="220873"/>
    <lineage>
        <taxon>Eukaryota</taxon>
        <taxon>Metazoa</taxon>
        <taxon>Spiralia</taxon>
        <taxon>Lophotrochozoa</taxon>
        <taxon>Mollusca</taxon>
        <taxon>Bivalvia</taxon>
        <taxon>Autobranchia</taxon>
        <taxon>Pteriomorphia</taxon>
        <taxon>Arcoida</taxon>
        <taxon>Arcoidea</taxon>
        <taxon>Arcidae</taxon>
        <taxon>Tegillarca</taxon>
    </lineage>
</organism>
<gene>
    <name evidence="7" type="ORF">KUTeg_023490</name>
</gene>
<evidence type="ECO:0000256" key="6">
    <source>
        <dbReference type="SAM" id="Phobius"/>
    </source>
</evidence>
<dbReference type="EMBL" id="JARBDR010000921">
    <property type="protein sequence ID" value="KAJ8299430.1"/>
    <property type="molecule type" value="Genomic_DNA"/>
</dbReference>
<dbReference type="Proteomes" id="UP001217089">
    <property type="component" value="Unassembled WGS sequence"/>
</dbReference>
<comment type="caution">
    <text evidence="7">The sequence shown here is derived from an EMBL/GenBank/DDBJ whole genome shotgun (WGS) entry which is preliminary data.</text>
</comment>
<feature type="transmembrane region" description="Helical" evidence="6">
    <location>
        <begin position="233"/>
        <end position="257"/>
    </location>
</feature>
<evidence type="ECO:0000256" key="5">
    <source>
        <dbReference type="SAM" id="MobiDB-lite"/>
    </source>
</evidence>
<keyword evidence="8" id="KW-1185">Reference proteome</keyword>
<sequence length="284" mass="32401">MKFTGRQFVVFSSLYLSYTLYVYVRRSFSFSIPDIANKEKLDKSQFGLITSSQSLAYTISKFVDFVSPRLLLAAGLISSGATAFVFTGFKSVTALSSIWFLNGLSQGPGWPASAVILKQWVAPEVFGTAWSILSTSMNVPWVHWLQRFIINQTGWQYCMQLAGSISITYGFISVILIKNKSKNSNQNSNSTKKEEENSSTKKEEKISRDTNDKDKEEKKKDEKKMSRMELLKIQGYVGICMSYLVTTLAQYCMLQWAQLYIVNERKQSFLLEVGNYMSWFCLKK</sequence>
<evidence type="ECO:0000256" key="2">
    <source>
        <dbReference type="ARBA" id="ARBA00022692"/>
    </source>
</evidence>
<evidence type="ECO:0000256" key="3">
    <source>
        <dbReference type="ARBA" id="ARBA00022989"/>
    </source>
</evidence>
<proteinExistence type="predicted"/>
<keyword evidence="3 6" id="KW-1133">Transmembrane helix</keyword>
<dbReference type="InterPro" id="IPR036259">
    <property type="entry name" value="MFS_trans_sf"/>
</dbReference>
<dbReference type="InterPro" id="IPR011701">
    <property type="entry name" value="MFS"/>
</dbReference>
<keyword evidence="4 6" id="KW-0472">Membrane</keyword>
<accession>A0ABQ9E7D4</accession>
<evidence type="ECO:0000256" key="4">
    <source>
        <dbReference type="ARBA" id="ARBA00023136"/>
    </source>
</evidence>
<dbReference type="InterPro" id="IPR051337">
    <property type="entry name" value="OPA_Antiporter"/>
</dbReference>
<dbReference type="SUPFAM" id="SSF103473">
    <property type="entry name" value="MFS general substrate transporter"/>
    <property type="match status" value="1"/>
</dbReference>
<reference evidence="7 8" key="1">
    <citation type="submission" date="2022-12" db="EMBL/GenBank/DDBJ databases">
        <title>Chromosome-level genome of Tegillarca granosa.</title>
        <authorList>
            <person name="Kim J."/>
        </authorList>
    </citation>
    <scope>NUCLEOTIDE SEQUENCE [LARGE SCALE GENOMIC DNA]</scope>
    <source>
        <strain evidence="7">Teg-2019</strain>
        <tissue evidence="7">Adductor muscle</tissue>
    </source>
</reference>
<feature type="compositionally biased region" description="Basic and acidic residues" evidence="5">
    <location>
        <begin position="191"/>
        <end position="221"/>
    </location>
</feature>
<dbReference type="Pfam" id="PF07690">
    <property type="entry name" value="MFS_1"/>
    <property type="match status" value="1"/>
</dbReference>
<feature type="transmembrane region" description="Helical" evidence="6">
    <location>
        <begin position="154"/>
        <end position="177"/>
    </location>
</feature>
<comment type="subcellular location">
    <subcellularLocation>
        <location evidence="1">Endomembrane system</location>
        <topology evidence="1">Multi-pass membrane protein</topology>
    </subcellularLocation>
</comment>
<dbReference type="Gene3D" id="1.20.1250.20">
    <property type="entry name" value="MFS general substrate transporter like domains"/>
    <property type="match status" value="1"/>
</dbReference>
<protein>
    <submittedName>
        <fullName evidence="7">Uncharacterized protein</fullName>
    </submittedName>
</protein>
<dbReference type="PANTHER" id="PTHR43826">
    <property type="entry name" value="GLUCOSE-6-PHOSPHATE EXCHANGER SLC37A4"/>
    <property type="match status" value="1"/>
</dbReference>
<feature type="region of interest" description="Disordered" evidence="5">
    <location>
        <begin position="182"/>
        <end position="221"/>
    </location>
</feature>
<feature type="transmembrane region" description="Helical" evidence="6">
    <location>
        <begin position="70"/>
        <end position="89"/>
    </location>
</feature>